<proteinExistence type="predicted"/>
<dbReference type="EMBL" id="SRLO01000140">
    <property type="protein sequence ID" value="TNN72227.1"/>
    <property type="molecule type" value="Genomic_DNA"/>
</dbReference>
<sequence>MCVFVECPRRWNRLPRSLCQHIACHSDDGVNNTERQSVTLQYETEVTPRVKDFIRLKQTGYSFLCNPLLLLLLESKLNQPSHFFRTDGRLHSEVWASVDLNLIRSGTSTLRVLAVQVSDVMTPEQQDISIGLIIRFLGDVDVFSYESRYPPYTCST</sequence>
<dbReference type="AlphaFoldDB" id="A0A4Z2I2L5"/>
<organism evidence="1 2">
    <name type="scientific">Liparis tanakae</name>
    <name type="common">Tanaka's snailfish</name>
    <dbReference type="NCBI Taxonomy" id="230148"/>
    <lineage>
        <taxon>Eukaryota</taxon>
        <taxon>Metazoa</taxon>
        <taxon>Chordata</taxon>
        <taxon>Craniata</taxon>
        <taxon>Vertebrata</taxon>
        <taxon>Euteleostomi</taxon>
        <taxon>Actinopterygii</taxon>
        <taxon>Neopterygii</taxon>
        <taxon>Teleostei</taxon>
        <taxon>Neoteleostei</taxon>
        <taxon>Acanthomorphata</taxon>
        <taxon>Eupercaria</taxon>
        <taxon>Perciformes</taxon>
        <taxon>Cottioidei</taxon>
        <taxon>Cottales</taxon>
        <taxon>Liparidae</taxon>
        <taxon>Liparis</taxon>
    </lineage>
</organism>
<evidence type="ECO:0000313" key="1">
    <source>
        <dbReference type="EMBL" id="TNN72227.1"/>
    </source>
</evidence>
<accession>A0A4Z2I2L5</accession>
<reference evidence="1 2" key="1">
    <citation type="submission" date="2019-03" db="EMBL/GenBank/DDBJ databases">
        <title>First draft genome of Liparis tanakae, snailfish: a comprehensive survey of snailfish specific genes.</title>
        <authorList>
            <person name="Kim W."/>
            <person name="Song I."/>
            <person name="Jeong J.-H."/>
            <person name="Kim D."/>
            <person name="Kim S."/>
            <person name="Ryu S."/>
            <person name="Song J.Y."/>
            <person name="Lee S.K."/>
        </authorList>
    </citation>
    <scope>NUCLEOTIDE SEQUENCE [LARGE SCALE GENOMIC DNA]</scope>
    <source>
        <tissue evidence="1">Muscle</tissue>
    </source>
</reference>
<gene>
    <name evidence="1" type="ORF">EYF80_017511</name>
</gene>
<comment type="caution">
    <text evidence="1">The sequence shown here is derived from an EMBL/GenBank/DDBJ whole genome shotgun (WGS) entry which is preliminary data.</text>
</comment>
<keyword evidence="2" id="KW-1185">Reference proteome</keyword>
<name>A0A4Z2I2L5_9TELE</name>
<evidence type="ECO:0000313" key="2">
    <source>
        <dbReference type="Proteomes" id="UP000314294"/>
    </source>
</evidence>
<protein>
    <submittedName>
        <fullName evidence="1">Uncharacterized protein</fullName>
    </submittedName>
</protein>
<dbReference type="Proteomes" id="UP000314294">
    <property type="component" value="Unassembled WGS sequence"/>
</dbReference>